<organism evidence="10 11">
    <name type="scientific">Jatrophihabitans cynanchi</name>
    <dbReference type="NCBI Taxonomy" id="2944128"/>
    <lineage>
        <taxon>Bacteria</taxon>
        <taxon>Bacillati</taxon>
        <taxon>Actinomycetota</taxon>
        <taxon>Actinomycetes</taxon>
        <taxon>Jatrophihabitantales</taxon>
        <taxon>Jatrophihabitantaceae</taxon>
        <taxon>Jatrophihabitans</taxon>
    </lineage>
</organism>
<evidence type="ECO:0000256" key="8">
    <source>
        <dbReference type="RuleBase" id="RU363032"/>
    </source>
</evidence>
<gene>
    <name evidence="10" type="ORF">M6B22_01985</name>
</gene>
<evidence type="ECO:0000256" key="6">
    <source>
        <dbReference type="ARBA" id="ARBA00022989"/>
    </source>
</evidence>
<feature type="transmembrane region" description="Helical" evidence="8">
    <location>
        <begin position="29"/>
        <end position="54"/>
    </location>
</feature>
<feature type="transmembrane region" description="Helical" evidence="8">
    <location>
        <begin position="199"/>
        <end position="223"/>
    </location>
</feature>
<dbReference type="InterPro" id="IPR051789">
    <property type="entry name" value="Bact_Polyamine_Transport"/>
</dbReference>
<evidence type="ECO:0000259" key="9">
    <source>
        <dbReference type="PROSITE" id="PS50928"/>
    </source>
</evidence>
<dbReference type="RefSeq" id="WP_269444093.1">
    <property type="nucleotide sequence ID" value="NZ_CP097463.1"/>
</dbReference>
<keyword evidence="7 8" id="KW-0472">Membrane</keyword>
<dbReference type="PANTHER" id="PTHR43848">
    <property type="entry name" value="PUTRESCINE TRANSPORT SYSTEM PERMEASE PROTEIN POTI"/>
    <property type="match status" value="1"/>
</dbReference>
<keyword evidence="6 8" id="KW-1133">Transmembrane helix</keyword>
<dbReference type="InterPro" id="IPR000515">
    <property type="entry name" value="MetI-like"/>
</dbReference>
<dbReference type="SUPFAM" id="SSF161098">
    <property type="entry name" value="MetI-like"/>
    <property type="match status" value="1"/>
</dbReference>
<keyword evidence="11" id="KW-1185">Reference proteome</keyword>
<accession>A0ABY7JYA7</accession>
<evidence type="ECO:0000313" key="11">
    <source>
        <dbReference type="Proteomes" id="UP001164693"/>
    </source>
</evidence>
<dbReference type="InterPro" id="IPR035906">
    <property type="entry name" value="MetI-like_sf"/>
</dbReference>
<evidence type="ECO:0000256" key="1">
    <source>
        <dbReference type="ARBA" id="ARBA00004651"/>
    </source>
</evidence>
<feature type="transmembrane region" description="Helical" evidence="8">
    <location>
        <begin position="260"/>
        <end position="279"/>
    </location>
</feature>
<proteinExistence type="inferred from homology"/>
<dbReference type="EMBL" id="CP097463">
    <property type="protein sequence ID" value="WAX57549.1"/>
    <property type="molecule type" value="Genomic_DNA"/>
</dbReference>
<evidence type="ECO:0000256" key="7">
    <source>
        <dbReference type="ARBA" id="ARBA00023136"/>
    </source>
</evidence>
<feature type="transmembrane region" description="Helical" evidence="8">
    <location>
        <begin position="90"/>
        <end position="112"/>
    </location>
</feature>
<feature type="domain" description="ABC transmembrane type-1" evidence="9">
    <location>
        <begin position="86"/>
        <end position="276"/>
    </location>
</feature>
<reference evidence="10" key="1">
    <citation type="submission" date="2022-05" db="EMBL/GenBank/DDBJ databases">
        <title>Jatrophihabitans sp. SB3-54 whole genome sequence.</title>
        <authorList>
            <person name="Suh M.K."/>
            <person name="Eom M.K."/>
            <person name="Kim J.S."/>
            <person name="Kim H.S."/>
            <person name="Do H.E."/>
            <person name="Shin Y.K."/>
            <person name="Lee J.-S."/>
        </authorList>
    </citation>
    <scope>NUCLEOTIDE SEQUENCE</scope>
    <source>
        <strain evidence="10">SB3-54</strain>
    </source>
</reference>
<dbReference type="Gene3D" id="1.10.3720.10">
    <property type="entry name" value="MetI-like"/>
    <property type="match status" value="1"/>
</dbReference>
<sequence length="292" mass="31827">MSALAGEALEIAEQHERRPQPRRRRGARWVLPLWGWVVIAWLCAPIIVMIIFGFNNYKGKFNTTWQGFSIKWYRNLFAISDLTTALEHSLTIAAIVTVIATVLGTFLGMALGKYRFRGSGSVNLLLFANIAAPEIVLGAALLSFFLTLGVPRGYWTIVIAHVMFSIAYVAVTVRARMAGMDPALEEAARDLGAGPVMTFLRVTLPMLMPGVLAGGLLTFALSIDDYIITSFNNGSTQTFPLWVYGAAQRNGGNVPGQVNVMGTLIFGFGVLLALIGFLANRERKAKARAVES</sequence>
<evidence type="ECO:0000313" key="10">
    <source>
        <dbReference type="EMBL" id="WAX57549.1"/>
    </source>
</evidence>
<evidence type="ECO:0000256" key="3">
    <source>
        <dbReference type="ARBA" id="ARBA00022448"/>
    </source>
</evidence>
<evidence type="ECO:0000256" key="5">
    <source>
        <dbReference type="ARBA" id="ARBA00022692"/>
    </source>
</evidence>
<evidence type="ECO:0000256" key="4">
    <source>
        <dbReference type="ARBA" id="ARBA00022475"/>
    </source>
</evidence>
<evidence type="ECO:0000256" key="2">
    <source>
        <dbReference type="ARBA" id="ARBA00007069"/>
    </source>
</evidence>
<protein>
    <submittedName>
        <fullName evidence="10">ABC transporter permease</fullName>
    </submittedName>
</protein>
<dbReference type="PANTHER" id="PTHR43848:SF2">
    <property type="entry name" value="PUTRESCINE TRANSPORT SYSTEM PERMEASE PROTEIN POTI"/>
    <property type="match status" value="1"/>
</dbReference>
<keyword evidence="5 8" id="KW-0812">Transmembrane</keyword>
<name>A0ABY7JYA7_9ACTN</name>
<comment type="similarity">
    <text evidence="2">Belongs to the binding-protein-dependent transport system permease family. CysTW subfamily.</text>
</comment>
<dbReference type="Proteomes" id="UP001164693">
    <property type="component" value="Chromosome"/>
</dbReference>
<dbReference type="PROSITE" id="PS50928">
    <property type="entry name" value="ABC_TM1"/>
    <property type="match status" value="1"/>
</dbReference>
<keyword evidence="3 8" id="KW-0813">Transport</keyword>
<dbReference type="Pfam" id="PF00528">
    <property type="entry name" value="BPD_transp_1"/>
    <property type="match status" value="1"/>
</dbReference>
<feature type="transmembrane region" description="Helical" evidence="8">
    <location>
        <begin position="124"/>
        <end position="147"/>
    </location>
</feature>
<dbReference type="CDD" id="cd06261">
    <property type="entry name" value="TM_PBP2"/>
    <property type="match status" value="1"/>
</dbReference>
<comment type="subcellular location">
    <subcellularLocation>
        <location evidence="1 8">Cell membrane</location>
        <topology evidence="1 8">Multi-pass membrane protein</topology>
    </subcellularLocation>
</comment>
<feature type="transmembrane region" description="Helical" evidence="8">
    <location>
        <begin position="153"/>
        <end position="171"/>
    </location>
</feature>
<keyword evidence="4" id="KW-1003">Cell membrane</keyword>